<reference evidence="8" key="1">
    <citation type="journal article" date="2020" name="Fungal Divers.">
        <title>Resolving the Mortierellaceae phylogeny through synthesis of multi-gene phylogenetics and phylogenomics.</title>
        <authorList>
            <person name="Vandepol N."/>
            <person name="Liber J."/>
            <person name="Desiro A."/>
            <person name="Na H."/>
            <person name="Kennedy M."/>
            <person name="Barry K."/>
            <person name="Grigoriev I.V."/>
            <person name="Miller A.N."/>
            <person name="O'Donnell K."/>
            <person name="Stajich J.E."/>
            <person name="Bonito G."/>
        </authorList>
    </citation>
    <scope>NUCLEOTIDE SEQUENCE</scope>
    <source>
        <strain evidence="8">BC1065</strain>
    </source>
</reference>
<dbReference type="OrthoDB" id="8864979at2759"/>
<keyword evidence="9" id="KW-1185">Reference proteome</keyword>
<comment type="similarity">
    <text evidence="3">Belongs to the CENP-L/IML3 family.</text>
</comment>
<evidence type="ECO:0000256" key="6">
    <source>
        <dbReference type="ARBA" id="ARBA00023328"/>
    </source>
</evidence>
<evidence type="ECO:0000256" key="3">
    <source>
        <dbReference type="ARBA" id="ARBA00011060"/>
    </source>
</evidence>
<evidence type="ECO:0000256" key="5">
    <source>
        <dbReference type="ARBA" id="ARBA00023242"/>
    </source>
</evidence>
<keyword evidence="6" id="KW-0137">Centromere</keyword>
<feature type="region of interest" description="Disordered" evidence="7">
    <location>
        <begin position="1"/>
        <end position="127"/>
    </location>
</feature>
<dbReference type="InterPro" id="IPR025204">
    <property type="entry name" value="CENP-L"/>
</dbReference>
<comment type="subcellular location">
    <subcellularLocation>
        <location evidence="2">Chromosome</location>
        <location evidence="2">Centromere</location>
    </subcellularLocation>
    <subcellularLocation>
        <location evidence="1">Nucleus</location>
    </subcellularLocation>
</comment>
<accession>A0A9P6PXP6</accession>
<evidence type="ECO:0000256" key="2">
    <source>
        <dbReference type="ARBA" id="ARBA00004584"/>
    </source>
</evidence>
<evidence type="ECO:0000313" key="8">
    <source>
        <dbReference type="EMBL" id="KAG0254299.1"/>
    </source>
</evidence>
<name>A0A9P6PXP6_9FUNG</name>
<proteinExistence type="inferred from homology"/>
<organism evidence="8 9">
    <name type="scientific">Actinomortierella ambigua</name>
    <dbReference type="NCBI Taxonomy" id="1343610"/>
    <lineage>
        <taxon>Eukaryota</taxon>
        <taxon>Fungi</taxon>
        <taxon>Fungi incertae sedis</taxon>
        <taxon>Mucoromycota</taxon>
        <taxon>Mortierellomycotina</taxon>
        <taxon>Mortierellomycetes</taxon>
        <taxon>Mortierellales</taxon>
        <taxon>Mortierellaceae</taxon>
        <taxon>Actinomortierella</taxon>
    </lineage>
</organism>
<gene>
    <name evidence="8" type="ORF">DFQ27_006934</name>
</gene>
<feature type="compositionally biased region" description="Basic and acidic residues" evidence="7">
    <location>
        <begin position="69"/>
        <end position="83"/>
    </location>
</feature>
<dbReference type="GO" id="GO:0005634">
    <property type="term" value="C:nucleus"/>
    <property type="evidence" value="ECO:0007669"/>
    <property type="project" value="UniProtKB-SubCell"/>
</dbReference>
<dbReference type="PANTHER" id="PTHR31740">
    <property type="entry name" value="CENTROMERE PROTEIN L"/>
    <property type="match status" value="1"/>
</dbReference>
<evidence type="ECO:0000256" key="1">
    <source>
        <dbReference type="ARBA" id="ARBA00004123"/>
    </source>
</evidence>
<protein>
    <submittedName>
        <fullName evidence="8">Uncharacterized protein</fullName>
    </submittedName>
</protein>
<keyword evidence="4" id="KW-0158">Chromosome</keyword>
<dbReference type="Pfam" id="PF13092">
    <property type="entry name" value="CENP-L"/>
    <property type="match status" value="1"/>
</dbReference>
<evidence type="ECO:0000256" key="7">
    <source>
        <dbReference type="SAM" id="MobiDB-lite"/>
    </source>
</evidence>
<feature type="compositionally biased region" description="Basic and acidic residues" evidence="7">
    <location>
        <begin position="1"/>
        <end position="10"/>
    </location>
</feature>
<feature type="compositionally biased region" description="Low complexity" evidence="7">
    <location>
        <begin position="91"/>
        <end position="112"/>
    </location>
</feature>
<dbReference type="EMBL" id="JAAAJB010000526">
    <property type="protein sequence ID" value="KAG0254299.1"/>
    <property type="molecule type" value="Genomic_DNA"/>
</dbReference>
<sequence>MTDIARHDGNRQSLSRPRDTSPLSGQQQQQQQEEGQEQQHPQPILVRTAQALKRTRARDILQDGASEIPAEKRAAIAKRDLFDHSTQQHAQAQSKTSSQFSSQSPSQRSSQQPLQRGASGDAATATTIRTTPLDSTILYSKTWRLHRTTPFYRYDPRQAARDGSELLSYMTANTPKLAMADTAAAHAAASVTASGDGESGNSGQPVSILAAAGGALSALSITERASRPFPPQINQDGESVVETVDVVNEVKSVVVQPLDLGSEEEEEEEEGVRKYPSNAFIISIVISYRGKTADQTSYVAIIDDSSRRANTIDEEATTNDRPSPFTPFALVMTKAPAALSALVMEWLERKYDCRICPLVFPTYELRSFVNHWLEYLYGGDGRNDDDVVQVLKKAKVKQVEMHYGFPAGVQGLKMISISLASEDVREMLNR</sequence>
<keyword evidence="5" id="KW-0539">Nucleus</keyword>
<dbReference type="GO" id="GO:0000775">
    <property type="term" value="C:chromosome, centromeric region"/>
    <property type="evidence" value="ECO:0007669"/>
    <property type="project" value="UniProtKB-SubCell"/>
</dbReference>
<evidence type="ECO:0000313" key="9">
    <source>
        <dbReference type="Proteomes" id="UP000807716"/>
    </source>
</evidence>
<dbReference type="AlphaFoldDB" id="A0A9P6PXP6"/>
<evidence type="ECO:0000256" key="4">
    <source>
        <dbReference type="ARBA" id="ARBA00022454"/>
    </source>
</evidence>
<comment type="caution">
    <text evidence="8">The sequence shown here is derived from an EMBL/GenBank/DDBJ whole genome shotgun (WGS) entry which is preliminary data.</text>
</comment>
<dbReference type="Proteomes" id="UP000807716">
    <property type="component" value="Unassembled WGS sequence"/>
</dbReference>
<dbReference type="PANTHER" id="PTHR31740:SF2">
    <property type="entry name" value="CENTROMERE PROTEIN L"/>
    <property type="match status" value="1"/>
</dbReference>